<feature type="domain" description="RCK N-terminal" evidence="12">
    <location>
        <begin position="405"/>
        <end position="522"/>
    </location>
</feature>
<dbReference type="EMBL" id="JPIN01000006">
    <property type="protein sequence ID" value="KFZ28826.1"/>
    <property type="molecule type" value="Genomic_DNA"/>
</dbReference>
<dbReference type="Gene3D" id="3.30.70.1450">
    <property type="entry name" value="Regulator of K+ conductance, C-terminal domain"/>
    <property type="match status" value="1"/>
</dbReference>
<dbReference type="STRING" id="1517416.IDAT_06380"/>
<keyword evidence="4" id="KW-0050">Antiport</keyword>
<evidence type="ECO:0000256" key="6">
    <source>
        <dbReference type="ARBA" id="ARBA00022692"/>
    </source>
</evidence>
<dbReference type="GO" id="GO:0015297">
    <property type="term" value="F:antiporter activity"/>
    <property type="evidence" value="ECO:0007669"/>
    <property type="project" value="UniProtKB-KW"/>
</dbReference>
<dbReference type="Gene3D" id="1.20.1530.20">
    <property type="match status" value="1"/>
</dbReference>
<dbReference type="Pfam" id="PF00999">
    <property type="entry name" value="Na_H_Exchanger"/>
    <property type="match status" value="1"/>
</dbReference>
<accession>A0A094J8C6</accession>
<dbReference type="InterPro" id="IPR006037">
    <property type="entry name" value="RCK_C"/>
</dbReference>
<dbReference type="eggNOG" id="COG0475">
    <property type="taxonomic scope" value="Bacteria"/>
</dbReference>
<dbReference type="InterPro" id="IPR038770">
    <property type="entry name" value="Na+/solute_symporter_sf"/>
</dbReference>
<dbReference type="GO" id="GO:0006813">
    <property type="term" value="P:potassium ion transport"/>
    <property type="evidence" value="ECO:0007669"/>
    <property type="project" value="UniProtKB-KW"/>
</dbReference>
<evidence type="ECO:0000256" key="11">
    <source>
        <dbReference type="SAM" id="Phobius"/>
    </source>
</evidence>
<dbReference type="PROSITE" id="PS51201">
    <property type="entry name" value="RCK_N"/>
    <property type="match status" value="1"/>
</dbReference>
<dbReference type="eggNOG" id="COG1226">
    <property type="taxonomic scope" value="Bacteria"/>
</dbReference>
<evidence type="ECO:0000256" key="9">
    <source>
        <dbReference type="ARBA" id="ARBA00023065"/>
    </source>
</evidence>
<feature type="transmembrane region" description="Helical" evidence="11">
    <location>
        <begin position="295"/>
        <end position="314"/>
    </location>
</feature>
<keyword evidence="7" id="KW-0630">Potassium</keyword>
<sequence>MNGTFTDVLLLLAIAVVLVWAFRRIRLPAILAYLVAGIIAGPDVTAWIKDPDDYHFIAELGVVLLLFSLGLEFSLPKMIAMRRLVFGLGAGQVVICTLLFAGLGYLWLGDWTAAMVIGGTLALSSTAVVIKQLGESSQLTTRKGQSTVAVLLFQDIAVVPMLIIIPLLAAGDGNVNIWQSLGIALLKGTAIVVVLMAIGKWVLPHIFREIARLRTDELFVLATLLVALVAGGLTHLFGLSMALGAFLAGMMLGESKYKHQLEADIRPFRDILMGLFFITVGMQLNLDVFLHNLHWIVLAVLGVGLLKMLVVRILAGVMKEREEDAWGAGLMLFQMGEFGFVLVSLALSYALLPAEVASLLVGVGVLGMAVTPLVIQNCRNIVAPLVRRSRGADSDQPQQPNVSEPKKVLVLGFGRVGQTVSRFLTNEGIDHLAIDHDTKRVQEAIAGGAAVFFGDAARRDILKAVHADQVELIIISFADDLKALEVLRAIREINEHAEIIVRSRDDLRLEAMMQAGATQVVPDTLEASLMLVSQILSRSGVPIRRILARLDQARRSHYGEMHGFYPGETTDMDPEKIDRLQFLHAVQLTDSAYACGRELAQLALDDLDVQIKSVRRGEQEFSEVNGDFTLNRDDVVVLAGGPRAIEAAESYLLNG</sequence>
<feature type="transmembrane region" description="Helical" evidence="11">
    <location>
        <begin position="85"/>
        <end position="107"/>
    </location>
</feature>
<dbReference type="SUPFAM" id="SSF116726">
    <property type="entry name" value="TrkA C-terminal domain-like"/>
    <property type="match status" value="1"/>
</dbReference>
<dbReference type="SUPFAM" id="SSF51735">
    <property type="entry name" value="NAD(P)-binding Rossmann-fold domains"/>
    <property type="match status" value="1"/>
</dbReference>
<feature type="transmembrane region" description="Helical" evidence="11">
    <location>
        <begin position="6"/>
        <end position="22"/>
    </location>
</feature>
<feature type="transmembrane region" description="Helical" evidence="11">
    <location>
        <begin position="326"/>
        <end position="349"/>
    </location>
</feature>
<dbReference type="OrthoDB" id="9781411at2"/>
<dbReference type="GO" id="GO:1902600">
    <property type="term" value="P:proton transmembrane transport"/>
    <property type="evidence" value="ECO:0007669"/>
    <property type="project" value="InterPro"/>
</dbReference>
<evidence type="ECO:0000256" key="4">
    <source>
        <dbReference type="ARBA" id="ARBA00022449"/>
    </source>
</evidence>
<gene>
    <name evidence="14" type="ORF">IDAT_06380</name>
</gene>
<protein>
    <submittedName>
        <fullName evidence="14">Potassium transporter</fullName>
    </submittedName>
</protein>
<evidence type="ECO:0000313" key="14">
    <source>
        <dbReference type="EMBL" id="KFZ28826.1"/>
    </source>
</evidence>
<reference evidence="14 15" key="1">
    <citation type="submission" date="2014-06" db="EMBL/GenBank/DDBJ databases">
        <title>Draft genome sequence of Idiomarina sp. MCCC 1A10513.</title>
        <authorList>
            <person name="Du J."/>
            <person name="Lai Q."/>
            <person name="Shao Z."/>
        </authorList>
    </citation>
    <scope>NUCLEOTIDE SEQUENCE [LARGE SCALE GENOMIC DNA]</scope>
    <source>
        <strain evidence="14 15">MCCC 1A10513</strain>
    </source>
</reference>
<dbReference type="GO" id="GO:0005886">
    <property type="term" value="C:plasma membrane"/>
    <property type="evidence" value="ECO:0007669"/>
    <property type="project" value="TreeGrafter"/>
</dbReference>
<evidence type="ECO:0000256" key="8">
    <source>
        <dbReference type="ARBA" id="ARBA00022989"/>
    </source>
</evidence>
<evidence type="ECO:0000256" key="7">
    <source>
        <dbReference type="ARBA" id="ARBA00022958"/>
    </source>
</evidence>
<dbReference type="Pfam" id="PF02080">
    <property type="entry name" value="TrkA_C"/>
    <property type="match status" value="1"/>
</dbReference>
<dbReference type="InterPro" id="IPR036291">
    <property type="entry name" value="NAD(P)-bd_dom_sf"/>
</dbReference>
<comment type="subcellular location">
    <subcellularLocation>
        <location evidence="1">Membrane</location>
        <topology evidence="1">Multi-pass membrane protein</topology>
    </subcellularLocation>
</comment>
<feature type="transmembrane region" description="Helical" evidence="11">
    <location>
        <begin position="113"/>
        <end position="130"/>
    </location>
</feature>
<feature type="transmembrane region" description="Helical" evidence="11">
    <location>
        <begin position="150"/>
        <end position="171"/>
    </location>
</feature>
<evidence type="ECO:0000256" key="5">
    <source>
        <dbReference type="ARBA" id="ARBA00022538"/>
    </source>
</evidence>
<evidence type="ECO:0000256" key="1">
    <source>
        <dbReference type="ARBA" id="ARBA00004141"/>
    </source>
</evidence>
<feature type="transmembrane region" description="Helical" evidence="11">
    <location>
        <begin position="29"/>
        <end position="48"/>
    </location>
</feature>
<feature type="transmembrane region" description="Helical" evidence="11">
    <location>
        <begin position="218"/>
        <end position="251"/>
    </location>
</feature>
<evidence type="ECO:0000313" key="15">
    <source>
        <dbReference type="Proteomes" id="UP000053718"/>
    </source>
</evidence>
<keyword evidence="3" id="KW-0813">Transport</keyword>
<organism evidence="14 15">
    <name type="scientific">Pseudidiomarina atlantica</name>
    <dbReference type="NCBI Taxonomy" id="1517416"/>
    <lineage>
        <taxon>Bacteria</taxon>
        <taxon>Pseudomonadati</taxon>
        <taxon>Pseudomonadota</taxon>
        <taxon>Gammaproteobacteria</taxon>
        <taxon>Alteromonadales</taxon>
        <taxon>Idiomarinaceae</taxon>
        <taxon>Pseudidiomarina</taxon>
    </lineage>
</organism>
<dbReference type="Proteomes" id="UP000053718">
    <property type="component" value="Unassembled WGS sequence"/>
</dbReference>
<keyword evidence="6 11" id="KW-0812">Transmembrane</keyword>
<evidence type="ECO:0000256" key="3">
    <source>
        <dbReference type="ARBA" id="ARBA00022448"/>
    </source>
</evidence>
<dbReference type="Pfam" id="PF02254">
    <property type="entry name" value="TrkA_N"/>
    <property type="match status" value="1"/>
</dbReference>
<dbReference type="PANTHER" id="PTHR46157">
    <property type="entry name" value="K(+) EFFLUX ANTIPORTER 3, CHLOROPLASTIC"/>
    <property type="match status" value="1"/>
</dbReference>
<feature type="transmembrane region" description="Helical" evidence="11">
    <location>
        <begin position="271"/>
        <end position="290"/>
    </location>
</feature>
<feature type="domain" description="RCK C-terminal" evidence="13">
    <location>
        <begin position="570"/>
        <end position="654"/>
    </location>
</feature>
<dbReference type="InterPro" id="IPR004771">
    <property type="entry name" value="K/H_exchanger"/>
</dbReference>
<proteinExistence type="inferred from homology"/>
<evidence type="ECO:0000256" key="10">
    <source>
        <dbReference type="ARBA" id="ARBA00023136"/>
    </source>
</evidence>
<keyword evidence="15" id="KW-1185">Reference proteome</keyword>
<dbReference type="NCBIfam" id="TIGR00932">
    <property type="entry name" value="2a37"/>
    <property type="match status" value="1"/>
</dbReference>
<dbReference type="AlphaFoldDB" id="A0A094J8C6"/>
<keyword evidence="9" id="KW-0406">Ion transport</keyword>
<name>A0A094J8C6_9GAMM</name>
<dbReference type="GO" id="GO:0008324">
    <property type="term" value="F:monoatomic cation transmembrane transporter activity"/>
    <property type="evidence" value="ECO:0007669"/>
    <property type="project" value="InterPro"/>
</dbReference>
<dbReference type="PROSITE" id="PS51202">
    <property type="entry name" value="RCK_C"/>
    <property type="match status" value="1"/>
</dbReference>
<comment type="similarity">
    <text evidence="2">Belongs to the monovalent cation:proton antiporter 2 (CPA2) transporter (TC 2.A.37) family.</text>
</comment>
<evidence type="ECO:0000259" key="12">
    <source>
        <dbReference type="PROSITE" id="PS51201"/>
    </source>
</evidence>
<feature type="transmembrane region" description="Helical" evidence="11">
    <location>
        <begin position="177"/>
        <end position="198"/>
    </location>
</feature>
<feature type="transmembrane region" description="Helical" evidence="11">
    <location>
        <begin position="356"/>
        <end position="375"/>
    </location>
</feature>
<evidence type="ECO:0000259" key="13">
    <source>
        <dbReference type="PROSITE" id="PS51202"/>
    </source>
</evidence>
<feature type="transmembrane region" description="Helical" evidence="11">
    <location>
        <begin position="54"/>
        <end position="73"/>
    </location>
</feature>
<dbReference type="InterPro" id="IPR003148">
    <property type="entry name" value="RCK_N"/>
</dbReference>
<keyword evidence="8 11" id="KW-1133">Transmembrane helix</keyword>
<dbReference type="InterPro" id="IPR036721">
    <property type="entry name" value="RCK_C_sf"/>
</dbReference>
<dbReference type="Gene3D" id="3.40.50.720">
    <property type="entry name" value="NAD(P)-binding Rossmann-like Domain"/>
    <property type="match status" value="1"/>
</dbReference>
<keyword evidence="5" id="KW-0633">Potassium transport</keyword>
<dbReference type="InterPro" id="IPR006153">
    <property type="entry name" value="Cation/H_exchanger_TM"/>
</dbReference>
<comment type="caution">
    <text evidence="14">The sequence shown here is derived from an EMBL/GenBank/DDBJ whole genome shotgun (WGS) entry which is preliminary data.</text>
</comment>
<evidence type="ECO:0000256" key="2">
    <source>
        <dbReference type="ARBA" id="ARBA00005551"/>
    </source>
</evidence>
<keyword evidence="10 11" id="KW-0472">Membrane</keyword>
<dbReference type="PANTHER" id="PTHR46157:SF4">
    <property type="entry name" value="K(+) EFFLUX ANTIPORTER 3, CHLOROPLASTIC"/>
    <property type="match status" value="1"/>
</dbReference>
<dbReference type="RefSeq" id="WP_034732034.1">
    <property type="nucleotide sequence ID" value="NZ_JPIN01000006.1"/>
</dbReference>